<dbReference type="SUPFAM" id="SSF53448">
    <property type="entry name" value="Nucleotide-diphospho-sugar transferases"/>
    <property type="match status" value="1"/>
</dbReference>
<keyword evidence="8 10" id="KW-0472">Membrane</keyword>
<keyword evidence="4 10" id="KW-0328">Glycosyltransferase</keyword>
<dbReference type="GO" id="GO:0006031">
    <property type="term" value="P:chitin biosynthetic process"/>
    <property type="evidence" value="ECO:0007669"/>
    <property type="project" value="UniProtKB-UniRule"/>
</dbReference>
<dbReference type="InterPro" id="IPR013616">
    <property type="entry name" value="Chitin_synth_N"/>
</dbReference>
<keyword evidence="6 10" id="KW-0812">Transmembrane</keyword>
<feature type="transmembrane region" description="Helical" evidence="10">
    <location>
        <begin position="739"/>
        <end position="763"/>
    </location>
</feature>
<keyword evidence="14" id="KW-1185">Reference proteome</keyword>
<dbReference type="GO" id="GO:0004100">
    <property type="term" value="F:chitin synthase activity"/>
    <property type="evidence" value="ECO:0007669"/>
    <property type="project" value="UniProtKB-UniRule"/>
</dbReference>
<keyword evidence="7 10" id="KW-1133">Transmembrane helix</keyword>
<dbReference type="Proteomes" id="UP001338582">
    <property type="component" value="Chromosome 1"/>
</dbReference>
<evidence type="ECO:0000313" key="13">
    <source>
        <dbReference type="EMBL" id="WPK23318.1"/>
    </source>
</evidence>
<comment type="function">
    <text evidence="10">Polymerizes chitin, a structural polymer of the cell wall and septum, by transferring the sugar moiety of UDP-GlcNAc to the non-reducing end of the growing chitin polymer.</text>
</comment>
<dbReference type="GeneID" id="88171624"/>
<dbReference type="PANTHER" id="PTHR22914">
    <property type="entry name" value="CHITIN SYNTHASE"/>
    <property type="match status" value="1"/>
</dbReference>
<evidence type="ECO:0000256" key="1">
    <source>
        <dbReference type="ARBA" id="ARBA00004651"/>
    </source>
</evidence>
<dbReference type="RefSeq" id="XP_062875705.1">
    <property type="nucleotide sequence ID" value="XM_063019635.1"/>
</dbReference>
<feature type="transmembrane region" description="Helical" evidence="10">
    <location>
        <begin position="712"/>
        <end position="732"/>
    </location>
</feature>
<comment type="catalytic activity">
    <reaction evidence="10">
        <text>[(1-&gt;4)-N-acetyl-beta-D-glucosaminyl](n) + UDP-N-acetyl-alpha-D-glucosamine = [(1-&gt;4)-N-acetyl-beta-D-glucosaminyl](n+1) + UDP + H(+)</text>
        <dbReference type="Rhea" id="RHEA:16637"/>
        <dbReference type="Rhea" id="RHEA-COMP:9593"/>
        <dbReference type="Rhea" id="RHEA-COMP:9595"/>
        <dbReference type="ChEBI" id="CHEBI:15378"/>
        <dbReference type="ChEBI" id="CHEBI:17029"/>
        <dbReference type="ChEBI" id="CHEBI:57705"/>
        <dbReference type="ChEBI" id="CHEBI:58223"/>
        <dbReference type="EC" id="2.4.1.16"/>
    </reaction>
</comment>
<evidence type="ECO:0000256" key="3">
    <source>
        <dbReference type="ARBA" id="ARBA00022475"/>
    </source>
</evidence>
<dbReference type="AlphaFoldDB" id="A0AAX4H460"/>
<name>A0AAX4H460_9ASCO</name>
<evidence type="ECO:0000256" key="2">
    <source>
        <dbReference type="ARBA" id="ARBA00012543"/>
    </source>
</evidence>
<feature type="transmembrane region" description="Helical" evidence="10">
    <location>
        <begin position="958"/>
        <end position="979"/>
    </location>
</feature>
<dbReference type="GO" id="GO:0071555">
    <property type="term" value="P:cell wall organization"/>
    <property type="evidence" value="ECO:0007669"/>
    <property type="project" value="UniProtKB-KW"/>
</dbReference>
<evidence type="ECO:0000259" key="12">
    <source>
        <dbReference type="Pfam" id="PF08407"/>
    </source>
</evidence>
<evidence type="ECO:0000256" key="9">
    <source>
        <dbReference type="ARBA" id="ARBA00023316"/>
    </source>
</evidence>
<feature type="transmembrane region" description="Helical" evidence="10">
    <location>
        <begin position="669"/>
        <end position="692"/>
    </location>
</feature>
<dbReference type="InterPro" id="IPR004835">
    <property type="entry name" value="Chitin_synth"/>
</dbReference>
<evidence type="ECO:0000313" key="14">
    <source>
        <dbReference type="Proteomes" id="UP001338582"/>
    </source>
</evidence>
<evidence type="ECO:0000256" key="5">
    <source>
        <dbReference type="ARBA" id="ARBA00022679"/>
    </source>
</evidence>
<evidence type="ECO:0000256" key="4">
    <source>
        <dbReference type="ARBA" id="ARBA00022676"/>
    </source>
</evidence>
<comment type="similarity">
    <text evidence="10">Belongs to the chitin synthase family.</text>
</comment>
<organism evidence="13 14">
    <name type="scientific">Australozyma saopauloensis</name>
    <dbReference type="NCBI Taxonomy" id="291208"/>
    <lineage>
        <taxon>Eukaryota</taxon>
        <taxon>Fungi</taxon>
        <taxon>Dikarya</taxon>
        <taxon>Ascomycota</taxon>
        <taxon>Saccharomycotina</taxon>
        <taxon>Pichiomycetes</taxon>
        <taxon>Metschnikowiaceae</taxon>
        <taxon>Australozyma</taxon>
    </lineage>
</organism>
<dbReference type="Pfam" id="PF01644">
    <property type="entry name" value="Chitin_synth_1"/>
    <property type="match status" value="1"/>
</dbReference>
<evidence type="ECO:0000256" key="6">
    <source>
        <dbReference type="ARBA" id="ARBA00022692"/>
    </source>
</evidence>
<protein>
    <recommendedName>
        <fullName evidence="2 10">Chitin synthase</fullName>
        <ecNumber evidence="2 10">2.4.1.16</ecNumber>
    </recommendedName>
</protein>
<gene>
    <name evidence="13" type="ORF">PUMCH_000555</name>
</gene>
<dbReference type="CDD" id="cd04190">
    <property type="entry name" value="Chitin_synth_C"/>
    <property type="match status" value="1"/>
</dbReference>
<dbReference type="GO" id="GO:0005886">
    <property type="term" value="C:plasma membrane"/>
    <property type="evidence" value="ECO:0007669"/>
    <property type="project" value="UniProtKB-SubCell"/>
</dbReference>
<feature type="compositionally biased region" description="Acidic residues" evidence="11">
    <location>
        <begin position="10"/>
        <end position="19"/>
    </location>
</feature>
<evidence type="ECO:0000256" key="11">
    <source>
        <dbReference type="SAM" id="MobiDB-lite"/>
    </source>
</evidence>
<dbReference type="EC" id="2.4.1.16" evidence="2 10"/>
<feature type="region of interest" description="Disordered" evidence="11">
    <location>
        <begin position="1"/>
        <end position="21"/>
    </location>
</feature>
<sequence length="997" mass="112963">MEKRNTQTYYEDDLFDGSDDERTAAAPFLAPYPSPGMMPSLRTPLSALLYGGSPRPHHRRIVSLLSEKNSSNTAVSDENDDDFYEKLGESVYGRSRDSAIGMNNLSRYSAQNITTFAEEPAQLPYGLEYPQSAYNRPDKFFEGVTAYPSLDPNAMGPGMRQSMVMPLQTNNYNVNLLEDADQDPFGDDDSLFSDIGEEPIRRGTTIGRSSGNNAHFADDEDFKPRLNYTKTIKRAKLVHGNYVIDAPVPQRLLQDFTSKQFGKSNETSFVRYSGVTCGPSNFVKFNYNIRQNIYSPPRETEIMVCITMYNEDEILLGRTLKGVFDNIKNLTNRNNATWGDGSWKKVTVVIVNDGRLQLNERTQSLLTALGLFQEGYAKSKVNNSDVKAHVYEYTTTVGIEKVTKDRVHLNVNATPVQLIFCLKEKNARKINSHRWCFQAFAPLLNPKVIMLLDCGTKPSKDAFYHLWSAFRDPNVAGACGEMRVGLGPGKGLLANPLVAAQNFEYKISNVLDKPMESVFGFISVLPGAFSAYRWDALLNVDGQGPLEKYFKGEFLHQTSKIDEEDDEFELMERNYQESGIFTSNMYLAEDRILCFELVAKRNKNYVLRFVSGAKAETDVPEKIDDFVLQRRRWLNGSLFAAMYAIFHWTQIWRSNHSLFRKIWLQLEFYYHLMTVLVSWFSLSSFFLVFRILTRNLGSPDVGFALGKYISTAFLWIYIGCVVCTFVLAFGNTPRGTRRFYYGITIFFAVLMAYLLFAAVYLAISTVKLVLKSTDGHFDAKMLITNEKFRDLVVSMLSTYLLYAIGAVLHGEPSFMVTSFLQYLLLSPSYVNVLNIYSFCNIHDVSWGNRDTPQAKDLGAAKVSDVDGELVMMVVPGSQGELEDAYKNTLEELKIPAVPVPRVKSQKEKDDSYYALVRTVTVLVWMLTNAILIAIVLAAGGNKDNIWNDYRNSTIFLTVILWVVCALAAFRLIGSVLYVLQKMGRPVKWWMQKRKSVE</sequence>
<keyword evidence="3 10" id="KW-1003">Cell membrane</keyword>
<reference evidence="13 14" key="1">
    <citation type="submission" date="2023-10" db="EMBL/GenBank/DDBJ databases">
        <title>Draft Genome Sequence of Candida saopaulonensis from a very Premature Infant with Sepsis.</title>
        <authorList>
            <person name="Ning Y."/>
            <person name="Dai R."/>
            <person name="Xiao M."/>
            <person name="Xu Y."/>
            <person name="Yan Q."/>
            <person name="Zhang L."/>
        </authorList>
    </citation>
    <scope>NUCLEOTIDE SEQUENCE [LARGE SCALE GENOMIC DNA]</scope>
    <source>
        <strain evidence="13 14">19XY460</strain>
    </source>
</reference>
<dbReference type="InterPro" id="IPR029044">
    <property type="entry name" value="Nucleotide-diphossugar_trans"/>
</dbReference>
<feature type="transmembrane region" description="Helical" evidence="10">
    <location>
        <begin position="633"/>
        <end position="649"/>
    </location>
</feature>
<keyword evidence="5 10" id="KW-0808">Transferase</keyword>
<dbReference type="PANTHER" id="PTHR22914:SF9">
    <property type="entry name" value="CHITIN SYNTHASE 1"/>
    <property type="match status" value="1"/>
</dbReference>
<dbReference type="Pfam" id="PF08407">
    <property type="entry name" value="Chitin_synth_1N"/>
    <property type="match status" value="1"/>
</dbReference>
<dbReference type="GO" id="GO:0030428">
    <property type="term" value="C:cell septum"/>
    <property type="evidence" value="ECO:0007669"/>
    <property type="project" value="TreeGrafter"/>
</dbReference>
<evidence type="ECO:0000256" key="10">
    <source>
        <dbReference type="RuleBase" id="RU366040"/>
    </source>
</evidence>
<evidence type="ECO:0000256" key="8">
    <source>
        <dbReference type="ARBA" id="ARBA00023136"/>
    </source>
</evidence>
<proteinExistence type="inferred from homology"/>
<comment type="subcellular location">
    <subcellularLocation>
        <location evidence="1 10">Cell membrane</location>
        <topology evidence="1 10">Multi-pass membrane protein</topology>
    </subcellularLocation>
</comment>
<dbReference type="EMBL" id="CP138894">
    <property type="protein sequence ID" value="WPK23318.1"/>
    <property type="molecule type" value="Genomic_DNA"/>
</dbReference>
<evidence type="ECO:0000256" key="7">
    <source>
        <dbReference type="ARBA" id="ARBA00022989"/>
    </source>
</evidence>
<feature type="transmembrane region" description="Helical" evidence="10">
    <location>
        <begin position="791"/>
        <end position="808"/>
    </location>
</feature>
<accession>A0AAX4H460</accession>
<feature type="domain" description="Chitin synthase N-terminal" evidence="12">
    <location>
        <begin position="230"/>
        <end position="301"/>
    </location>
</feature>
<dbReference type="KEGG" id="asau:88171624"/>
<keyword evidence="9 10" id="KW-0961">Cell wall biogenesis/degradation</keyword>
<feature type="transmembrane region" description="Helical" evidence="10">
    <location>
        <begin position="912"/>
        <end position="938"/>
    </location>
</feature>